<reference evidence="3 4" key="1">
    <citation type="submission" date="2015-07" db="EMBL/GenBank/DDBJ databases">
        <title>Genome analysis of myxobacterium Chondromyces crocatus Cm c5 reveals a high potential for natural compound synthesis and the genetic basis for the loss of fruiting body formation.</title>
        <authorList>
            <person name="Zaburannyi N."/>
            <person name="Bunk B."/>
            <person name="Maier J."/>
            <person name="Overmann J."/>
            <person name="Mueller R."/>
        </authorList>
    </citation>
    <scope>NUCLEOTIDE SEQUENCE [LARGE SCALE GENOMIC DNA]</scope>
    <source>
        <strain evidence="3 4">Cm c5</strain>
    </source>
</reference>
<organism evidence="3 4">
    <name type="scientific">Chondromyces crocatus</name>
    <dbReference type="NCBI Taxonomy" id="52"/>
    <lineage>
        <taxon>Bacteria</taxon>
        <taxon>Pseudomonadati</taxon>
        <taxon>Myxococcota</taxon>
        <taxon>Polyangia</taxon>
        <taxon>Polyangiales</taxon>
        <taxon>Polyangiaceae</taxon>
        <taxon>Chondromyces</taxon>
    </lineage>
</organism>
<protein>
    <submittedName>
        <fullName evidence="3">Oxidoreductase</fullName>
        <ecNumber evidence="3">1.-.-.-</ecNumber>
    </submittedName>
</protein>
<dbReference type="PANTHER" id="PTHR43708">
    <property type="entry name" value="CONSERVED EXPRESSED OXIDOREDUCTASE (EUROFUNG)"/>
    <property type="match status" value="1"/>
</dbReference>
<dbReference type="InterPro" id="IPR000683">
    <property type="entry name" value="Gfo/Idh/MocA-like_OxRdtase_N"/>
</dbReference>
<dbReference type="Pfam" id="PF22685">
    <property type="entry name" value="Gal80p_C-like"/>
    <property type="match status" value="1"/>
</dbReference>
<dbReference type="STRING" id="52.CMC5_025370"/>
<gene>
    <name evidence="3" type="ORF">CMC5_025370</name>
</gene>
<name>A0A0K1EBX4_CHOCO</name>
<dbReference type="PATRIC" id="fig|52.7.peg.2760"/>
<keyword evidence="4" id="KW-1185">Reference proteome</keyword>
<keyword evidence="3" id="KW-0560">Oxidoreductase</keyword>
<dbReference type="Pfam" id="PF01408">
    <property type="entry name" value="GFO_IDH_MocA"/>
    <property type="match status" value="1"/>
</dbReference>
<sequence length="365" mass="38687">MSKSNIAGKIRVGVIGASPGTSWATLTHLPALKALPQFELTAVSTTRKASADETARAFGVSHAFDDARALAEHPDVDLVVVSVRTPEHDRLVRTALAASKHVFCEWPLGASVAQTAALHELAESTGVRTVIGLQRRLVPSVRYLRDLVAEGYIGKIRSVAIRASAPVLGASRTASAAYTADVSNGANVLTIFTAHYLDVALAAFGDIREISAVVARQFDEATVLETGESIPVTAPDQVLLSGTLHGGAVLSAHFEGGKRNGSAVAYTITGTEGDLALSDDLTLSGARGDGQPLEPLPIPDRYHWVPTTDLSLHAQEVGNLYAAFARDFTEGTRLAPSFRDALHLHRLLDTFAESSVSGQRKTWTP</sequence>
<dbReference type="AlphaFoldDB" id="A0A0K1EBX4"/>
<dbReference type="GO" id="GO:0000166">
    <property type="term" value="F:nucleotide binding"/>
    <property type="evidence" value="ECO:0007669"/>
    <property type="project" value="InterPro"/>
</dbReference>
<accession>A0A0K1EBX4</accession>
<dbReference type="InterPro" id="IPR055080">
    <property type="entry name" value="Gal80p-like_C"/>
</dbReference>
<dbReference type="InterPro" id="IPR051317">
    <property type="entry name" value="Gfo/Idh/MocA_oxidoreduct"/>
</dbReference>
<evidence type="ECO:0000259" key="1">
    <source>
        <dbReference type="Pfam" id="PF01408"/>
    </source>
</evidence>
<dbReference type="Gene3D" id="3.30.360.10">
    <property type="entry name" value="Dihydrodipicolinate Reductase, domain 2"/>
    <property type="match status" value="1"/>
</dbReference>
<dbReference type="SUPFAM" id="SSF51735">
    <property type="entry name" value="NAD(P)-binding Rossmann-fold domains"/>
    <property type="match status" value="1"/>
</dbReference>
<feature type="domain" description="Gfo/Idh/MocA-like oxidoreductase N-terminal" evidence="1">
    <location>
        <begin position="10"/>
        <end position="131"/>
    </location>
</feature>
<dbReference type="OrthoDB" id="9793050at2"/>
<dbReference type="Proteomes" id="UP000067626">
    <property type="component" value="Chromosome"/>
</dbReference>
<dbReference type="EC" id="1.-.-.-" evidence="3"/>
<dbReference type="RefSeq" id="WP_050430618.1">
    <property type="nucleotide sequence ID" value="NZ_CP012159.1"/>
</dbReference>
<evidence type="ECO:0000313" key="4">
    <source>
        <dbReference type="Proteomes" id="UP000067626"/>
    </source>
</evidence>
<feature type="domain" description="Gal80p-like C-terminal" evidence="2">
    <location>
        <begin position="139"/>
        <end position="277"/>
    </location>
</feature>
<dbReference type="InterPro" id="IPR036291">
    <property type="entry name" value="NAD(P)-bd_dom_sf"/>
</dbReference>
<dbReference type="GO" id="GO:0016491">
    <property type="term" value="F:oxidoreductase activity"/>
    <property type="evidence" value="ECO:0007669"/>
    <property type="project" value="UniProtKB-KW"/>
</dbReference>
<evidence type="ECO:0000313" key="3">
    <source>
        <dbReference type="EMBL" id="AKT38391.1"/>
    </source>
</evidence>
<evidence type="ECO:0000259" key="2">
    <source>
        <dbReference type="Pfam" id="PF22685"/>
    </source>
</evidence>
<dbReference type="SUPFAM" id="SSF55347">
    <property type="entry name" value="Glyceraldehyde-3-phosphate dehydrogenase-like, C-terminal domain"/>
    <property type="match status" value="1"/>
</dbReference>
<dbReference type="Gene3D" id="3.40.50.720">
    <property type="entry name" value="NAD(P)-binding Rossmann-like Domain"/>
    <property type="match status" value="1"/>
</dbReference>
<proteinExistence type="predicted"/>
<dbReference type="EMBL" id="CP012159">
    <property type="protein sequence ID" value="AKT38391.1"/>
    <property type="molecule type" value="Genomic_DNA"/>
</dbReference>
<dbReference type="PANTHER" id="PTHR43708:SF1">
    <property type="entry name" value="GALACTOSE_LACTOSE METABOLISM REGULATORY PROTEIN GAL80"/>
    <property type="match status" value="1"/>
</dbReference>
<dbReference type="KEGG" id="ccro:CMC5_025370"/>